<dbReference type="HOGENOM" id="CLU_062618_6_3_4"/>
<dbReference type="SUPFAM" id="SSF46785">
    <property type="entry name" value="Winged helix' DNA-binding domain"/>
    <property type="match status" value="1"/>
</dbReference>
<dbReference type="GO" id="GO:0003677">
    <property type="term" value="F:DNA binding"/>
    <property type="evidence" value="ECO:0007669"/>
    <property type="project" value="UniProtKB-KW"/>
</dbReference>
<dbReference type="InterPro" id="IPR029016">
    <property type="entry name" value="GAF-like_dom_sf"/>
</dbReference>
<keyword evidence="1" id="KW-0805">Transcription regulation</keyword>
<feature type="domain" description="IclR-ED" evidence="5">
    <location>
        <begin position="64"/>
        <end position="249"/>
    </location>
</feature>
<sequence>MKPVTHGIQVISKASLILRILAKNPLGLSLAKIAEIAHLPRSTVQRIVKALEEEELVSMLEGRRGFKLGMAFGQLMHETQIDIISVMRPHLERLSSEVNETVVLSSISAQQSNVIYRIVAERDLRVVPTLGSVHSLYTTVDGKLLLAHLKDDEVLQRIGDDYPRLTGQTKDIKDLLKDLAQIRKQGFSIDRNEHINGISAIGVGIDTFLGRYAIAIVTPSCRFEDELENFKTKLTTLKKRILLELGRLA</sequence>
<gene>
    <name evidence="6" type="ordered locus">Mfla_2558</name>
</gene>
<keyword evidence="3" id="KW-0804">Transcription</keyword>
<dbReference type="Pfam" id="PF01614">
    <property type="entry name" value="IclR_C"/>
    <property type="match status" value="1"/>
</dbReference>
<dbReference type="SUPFAM" id="SSF55781">
    <property type="entry name" value="GAF domain-like"/>
    <property type="match status" value="1"/>
</dbReference>
<evidence type="ECO:0000259" key="4">
    <source>
        <dbReference type="PROSITE" id="PS51077"/>
    </source>
</evidence>
<dbReference type="Pfam" id="PF09339">
    <property type="entry name" value="HTH_IclR"/>
    <property type="match status" value="1"/>
</dbReference>
<organism evidence="6 7">
    <name type="scientific">Methylobacillus flagellatus (strain ATCC 51484 / DSM 6875 / VKM B-1610 / KT)</name>
    <dbReference type="NCBI Taxonomy" id="265072"/>
    <lineage>
        <taxon>Bacteria</taxon>
        <taxon>Pseudomonadati</taxon>
        <taxon>Pseudomonadota</taxon>
        <taxon>Betaproteobacteria</taxon>
        <taxon>Nitrosomonadales</taxon>
        <taxon>Methylophilaceae</taxon>
        <taxon>Methylobacillus</taxon>
    </lineage>
</organism>
<dbReference type="InterPro" id="IPR036390">
    <property type="entry name" value="WH_DNA-bd_sf"/>
</dbReference>
<dbReference type="PANTHER" id="PTHR30136">
    <property type="entry name" value="HELIX-TURN-HELIX TRANSCRIPTIONAL REGULATOR, ICLR FAMILY"/>
    <property type="match status" value="1"/>
</dbReference>
<reference evidence="6 7" key="1">
    <citation type="submission" date="2006-03" db="EMBL/GenBank/DDBJ databases">
        <title>Complete sequence of Methylobacillus flagellatus KT.</title>
        <authorList>
            <consortium name="US DOE Joint Genome Institute"/>
            <person name="Copeland A."/>
            <person name="Lucas S."/>
            <person name="Lapidus A."/>
            <person name="Barry K."/>
            <person name="Detter J.C."/>
            <person name="Glavina del Rio T."/>
            <person name="Hammon N."/>
            <person name="Israni S."/>
            <person name="Dalin E."/>
            <person name="Tice H."/>
            <person name="Pitluck S."/>
            <person name="Brettin T."/>
            <person name="Bruce D."/>
            <person name="Han C."/>
            <person name="Tapia R."/>
            <person name="Saunders E."/>
            <person name="Gilna P."/>
            <person name="Schmutz J."/>
            <person name="Larimer F."/>
            <person name="Land M."/>
            <person name="Kyrpides N."/>
            <person name="Anderson I."/>
            <person name="Richardson P."/>
        </authorList>
    </citation>
    <scope>NUCLEOTIDE SEQUENCE [LARGE SCALE GENOMIC DNA]</scope>
    <source>
        <strain evidence="7">KT / ATCC 51484 / DSM 6875</strain>
    </source>
</reference>
<dbReference type="PANTHER" id="PTHR30136:SF35">
    <property type="entry name" value="HTH-TYPE TRANSCRIPTIONAL REGULATOR RV1719"/>
    <property type="match status" value="1"/>
</dbReference>
<dbReference type="InterPro" id="IPR014757">
    <property type="entry name" value="Tscrpt_reg_IclR_C"/>
</dbReference>
<dbReference type="InterPro" id="IPR036388">
    <property type="entry name" value="WH-like_DNA-bd_sf"/>
</dbReference>
<dbReference type="PROSITE" id="PS51077">
    <property type="entry name" value="HTH_ICLR"/>
    <property type="match status" value="1"/>
</dbReference>
<evidence type="ECO:0000256" key="2">
    <source>
        <dbReference type="ARBA" id="ARBA00023125"/>
    </source>
</evidence>
<dbReference type="Gene3D" id="3.30.450.40">
    <property type="match status" value="1"/>
</dbReference>
<accession>Q1GY64</accession>
<dbReference type="PROSITE" id="PS51078">
    <property type="entry name" value="ICLR_ED"/>
    <property type="match status" value="1"/>
</dbReference>
<dbReference type="AlphaFoldDB" id="Q1GY64"/>
<dbReference type="eggNOG" id="COG1414">
    <property type="taxonomic scope" value="Bacteria"/>
</dbReference>
<evidence type="ECO:0000313" key="6">
    <source>
        <dbReference type="EMBL" id="ABE50823.1"/>
    </source>
</evidence>
<dbReference type="SMART" id="SM00346">
    <property type="entry name" value="HTH_ICLR"/>
    <property type="match status" value="1"/>
</dbReference>
<dbReference type="Gene3D" id="1.10.10.10">
    <property type="entry name" value="Winged helix-like DNA-binding domain superfamily/Winged helix DNA-binding domain"/>
    <property type="match status" value="1"/>
</dbReference>
<dbReference type="GO" id="GO:0045892">
    <property type="term" value="P:negative regulation of DNA-templated transcription"/>
    <property type="evidence" value="ECO:0007669"/>
    <property type="project" value="TreeGrafter"/>
</dbReference>
<keyword evidence="7" id="KW-1185">Reference proteome</keyword>
<dbReference type="EMBL" id="CP000284">
    <property type="protein sequence ID" value="ABE50823.1"/>
    <property type="molecule type" value="Genomic_DNA"/>
</dbReference>
<feature type="domain" description="HTH iclR-type" evidence="4">
    <location>
        <begin position="8"/>
        <end position="70"/>
    </location>
</feature>
<keyword evidence="2" id="KW-0238">DNA-binding</keyword>
<protein>
    <submittedName>
        <fullName evidence="6">Transcriptional regulator, IclR family</fullName>
    </submittedName>
</protein>
<evidence type="ECO:0000259" key="5">
    <source>
        <dbReference type="PROSITE" id="PS51078"/>
    </source>
</evidence>
<dbReference type="GO" id="GO:0003700">
    <property type="term" value="F:DNA-binding transcription factor activity"/>
    <property type="evidence" value="ECO:0007669"/>
    <property type="project" value="TreeGrafter"/>
</dbReference>
<proteinExistence type="predicted"/>
<dbReference type="STRING" id="265072.Mfla_2558"/>
<evidence type="ECO:0000256" key="3">
    <source>
        <dbReference type="ARBA" id="ARBA00023163"/>
    </source>
</evidence>
<evidence type="ECO:0000313" key="7">
    <source>
        <dbReference type="Proteomes" id="UP000002440"/>
    </source>
</evidence>
<dbReference type="InterPro" id="IPR005471">
    <property type="entry name" value="Tscrpt_reg_IclR_N"/>
</dbReference>
<dbReference type="Proteomes" id="UP000002440">
    <property type="component" value="Chromosome"/>
</dbReference>
<dbReference type="InterPro" id="IPR050707">
    <property type="entry name" value="HTH_MetabolicPath_Reg"/>
</dbReference>
<name>Q1GY64_METFK</name>
<evidence type="ECO:0000256" key="1">
    <source>
        <dbReference type="ARBA" id="ARBA00023015"/>
    </source>
</evidence>
<dbReference type="KEGG" id="mfa:Mfla_2558"/>